<comment type="cofactor">
    <cofactor evidence="1">
        <name>Mn(2+)</name>
        <dbReference type="ChEBI" id="CHEBI:29035"/>
    </cofactor>
</comment>
<dbReference type="SUPFAM" id="SSF109604">
    <property type="entry name" value="HD-domain/PDEase-like"/>
    <property type="match status" value="1"/>
</dbReference>
<evidence type="ECO:0000256" key="11">
    <source>
        <dbReference type="ARBA" id="ARBA00047968"/>
    </source>
</evidence>
<evidence type="ECO:0000256" key="4">
    <source>
        <dbReference type="ARBA" id="ARBA00023211"/>
    </source>
</evidence>
<dbReference type="GO" id="GO:0046872">
    <property type="term" value="F:metal ion binding"/>
    <property type="evidence" value="ECO:0007669"/>
    <property type="project" value="UniProtKB-KW"/>
</dbReference>
<accession>A0A8T3CZW1</accession>
<dbReference type="SMART" id="SM00471">
    <property type="entry name" value="HDc"/>
    <property type="match status" value="1"/>
</dbReference>
<proteinExistence type="inferred from homology"/>
<evidence type="ECO:0000256" key="12">
    <source>
        <dbReference type="ARBA" id="ARBA00079108"/>
    </source>
</evidence>
<keyword evidence="3" id="KW-0378">Hydrolase</keyword>
<dbReference type="Proteomes" id="UP000829720">
    <property type="component" value="Unassembled WGS sequence"/>
</dbReference>
<feature type="domain" description="HD" evidence="13">
    <location>
        <begin position="32"/>
        <end position="127"/>
    </location>
</feature>
<dbReference type="GO" id="GO:0008893">
    <property type="term" value="F:guanosine-3',5'-bis(diphosphate) 3'-diphosphatase activity"/>
    <property type="evidence" value="ECO:0007669"/>
    <property type="project" value="UniProtKB-EC"/>
</dbReference>
<evidence type="ECO:0000256" key="7">
    <source>
        <dbReference type="ARBA" id="ARBA00038354"/>
    </source>
</evidence>
<evidence type="ECO:0000256" key="8">
    <source>
        <dbReference type="ARBA" id="ARBA00040793"/>
    </source>
</evidence>
<dbReference type="PROSITE" id="PS51831">
    <property type="entry name" value="HD"/>
    <property type="match status" value="1"/>
</dbReference>
<comment type="function">
    <text evidence="6">ppGpp hydrolyzing enzyme involved in starvation response.</text>
</comment>
<evidence type="ECO:0000256" key="3">
    <source>
        <dbReference type="ARBA" id="ARBA00022801"/>
    </source>
</evidence>
<evidence type="ECO:0000256" key="10">
    <source>
        <dbReference type="ARBA" id="ARBA00041770"/>
    </source>
</evidence>
<organism evidence="14 15">
    <name type="scientific">Albula goreensis</name>
    <dbReference type="NCBI Taxonomy" id="1534307"/>
    <lineage>
        <taxon>Eukaryota</taxon>
        <taxon>Metazoa</taxon>
        <taxon>Chordata</taxon>
        <taxon>Craniata</taxon>
        <taxon>Vertebrata</taxon>
        <taxon>Euteleostomi</taxon>
        <taxon>Actinopterygii</taxon>
        <taxon>Neopterygii</taxon>
        <taxon>Teleostei</taxon>
        <taxon>Albuliformes</taxon>
        <taxon>Albulidae</taxon>
        <taxon>Albula</taxon>
    </lineage>
</organism>
<evidence type="ECO:0000256" key="1">
    <source>
        <dbReference type="ARBA" id="ARBA00001936"/>
    </source>
</evidence>
<evidence type="ECO:0000313" key="15">
    <source>
        <dbReference type="Proteomes" id="UP000829720"/>
    </source>
</evidence>
<comment type="caution">
    <text evidence="14">The sequence shown here is derived from an EMBL/GenBank/DDBJ whole genome shotgun (WGS) entry which is preliminary data.</text>
</comment>
<dbReference type="Gene3D" id="1.10.3210.10">
    <property type="entry name" value="Hypothetical protein af1432"/>
    <property type="match status" value="1"/>
</dbReference>
<evidence type="ECO:0000259" key="13">
    <source>
        <dbReference type="PROSITE" id="PS51831"/>
    </source>
</evidence>
<dbReference type="Pfam" id="PF13328">
    <property type="entry name" value="HD_4"/>
    <property type="match status" value="1"/>
</dbReference>
<evidence type="ECO:0000313" key="14">
    <source>
        <dbReference type="EMBL" id="KAI1889741.1"/>
    </source>
</evidence>
<comment type="similarity">
    <text evidence="7">Belongs to the MESH1 family.</text>
</comment>
<gene>
    <name evidence="14" type="ORF">AGOR_G00166060</name>
</gene>
<keyword evidence="15" id="KW-1185">Reference proteome</keyword>
<evidence type="ECO:0000256" key="5">
    <source>
        <dbReference type="ARBA" id="ARBA00024387"/>
    </source>
</evidence>
<sequence>MSSDSVLLLETAHFAAEKHKNQRRKDPEGTPYINHPIGVARILSHEGGVTDIEVLQAALLHDTVEDTDTSFAELEAAFGPKVARIVKEVTDDKTLAKQERKRQQVEHAPHCSHQAKLVKLADKLYNLRDLNRCTPTGWTEERVQEYFAWAAQVVRGLRGTNQALEDKLQHLFKQRDMEMNAVRSGSAVCTSSLAKTNTNRKQQATVFHLVKRWRLY</sequence>
<evidence type="ECO:0000256" key="6">
    <source>
        <dbReference type="ARBA" id="ARBA00037781"/>
    </source>
</evidence>
<evidence type="ECO:0000256" key="2">
    <source>
        <dbReference type="ARBA" id="ARBA00022723"/>
    </source>
</evidence>
<dbReference type="InterPro" id="IPR003607">
    <property type="entry name" value="HD/PDEase_dom"/>
</dbReference>
<evidence type="ECO:0000256" key="9">
    <source>
        <dbReference type="ARBA" id="ARBA00041464"/>
    </source>
</evidence>
<dbReference type="PANTHER" id="PTHR46246:SF1">
    <property type="entry name" value="GUANOSINE-3',5'-BIS(DIPHOSPHATE) 3'-PYROPHOSPHOHYDROLASE MESH1"/>
    <property type="match status" value="1"/>
</dbReference>
<dbReference type="CDD" id="cd00077">
    <property type="entry name" value="HDc"/>
    <property type="match status" value="1"/>
</dbReference>
<dbReference type="FunFam" id="1.10.3210.10:FF:000012">
    <property type="entry name" value="HD domain containing 3"/>
    <property type="match status" value="1"/>
</dbReference>
<dbReference type="AlphaFoldDB" id="A0A8T3CZW1"/>
<dbReference type="OrthoDB" id="430679at2759"/>
<dbReference type="InterPro" id="IPR052194">
    <property type="entry name" value="MESH1"/>
</dbReference>
<keyword evidence="2" id="KW-0479">Metal-binding</keyword>
<name>A0A8T3CZW1_9TELE</name>
<comment type="catalytic activity">
    <reaction evidence="11">
        <text>guanosine 3',5'-bis(diphosphate) + H2O = GDP + diphosphate + H(+)</text>
        <dbReference type="Rhea" id="RHEA:14253"/>
        <dbReference type="ChEBI" id="CHEBI:15377"/>
        <dbReference type="ChEBI" id="CHEBI:15378"/>
        <dbReference type="ChEBI" id="CHEBI:33019"/>
        <dbReference type="ChEBI" id="CHEBI:58189"/>
        <dbReference type="ChEBI" id="CHEBI:77828"/>
        <dbReference type="EC" id="3.1.7.2"/>
    </reaction>
</comment>
<protein>
    <recommendedName>
        <fullName evidence="8">Guanosine-3',5'-bis(diphosphate) 3'-pyrophosphohydrolase MESH1</fullName>
        <ecNumber evidence="5">3.1.7.2</ecNumber>
    </recommendedName>
    <alternativeName>
        <fullName evidence="12">HD domain-containing protein 3</fullName>
    </alternativeName>
    <alternativeName>
        <fullName evidence="9">Metazoan SpoT homolog 1</fullName>
    </alternativeName>
    <alternativeName>
        <fullName evidence="10">Penta-phosphate guanosine-3'-pyrophosphohydrolase</fullName>
    </alternativeName>
</protein>
<keyword evidence="4" id="KW-0464">Manganese</keyword>
<dbReference type="InterPro" id="IPR006674">
    <property type="entry name" value="HD_domain"/>
</dbReference>
<dbReference type="EC" id="3.1.7.2" evidence="5"/>
<dbReference type="PANTHER" id="PTHR46246">
    <property type="entry name" value="GUANOSINE-3',5'-BIS(DIPHOSPHATE) 3'-PYROPHOSPHOHYDROLASE MESH1"/>
    <property type="match status" value="1"/>
</dbReference>
<dbReference type="EMBL" id="JAERUA010000015">
    <property type="protein sequence ID" value="KAI1889741.1"/>
    <property type="molecule type" value="Genomic_DNA"/>
</dbReference>
<reference evidence="14" key="1">
    <citation type="submission" date="2021-01" db="EMBL/GenBank/DDBJ databases">
        <authorList>
            <person name="Zahm M."/>
            <person name="Roques C."/>
            <person name="Cabau C."/>
            <person name="Klopp C."/>
            <person name="Donnadieu C."/>
            <person name="Jouanno E."/>
            <person name="Lampietro C."/>
            <person name="Louis A."/>
            <person name="Herpin A."/>
            <person name="Echchiki A."/>
            <person name="Berthelot C."/>
            <person name="Parey E."/>
            <person name="Roest-Crollius H."/>
            <person name="Braasch I."/>
            <person name="Postlethwait J."/>
            <person name="Bobe J."/>
            <person name="Montfort J."/>
            <person name="Bouchez O."/>
            <person name="Begum T."/>
            <person name="Mejri S."/>
            <person name="Adams A."/>
            <person name="Chen W.-J."/>
            <person name="Guiguen Y."/>
        </authorList>
    </citation>
    <scope>NUCLEOTIDE SEQUENCE</scope>
    <source>
        <tissue evidence="14">Blood</tissue>
    </source>
</reference>